<evidence type="ECO:0000256" key="5">
    <source>
        <dbReference type="ARBA" id="ARBA00029440"/>
    </source>
</evidence>
<dbReference type="PANTHER" id="PTHR21022:SF19">
    <property type="entry name" value="PREPHENATE DEHYDRATASE-RELATED"/>
    <property type="match status" value="1"/>
</dbReference>
<dbReference type="NCBIfam" id="NF008865">
    <property type="entry name" value="PRK11898.1"/>
    <property type="match status" value="1"/>
</dbReference>
<reference evidence="9 10" key="1">
    <citation type="journal article" date="2012" name="J. Bacteriol.">
        <title>Draft Genome Sequence of the Extremely Halophilic Archaeon Halogranum salarium B-1T.</title>
        <authorList>
            <person name="Kim K.K."/>
            <person name="Lee K.C."/>
            <person name="Lee J.S."/>
        </authorList>
    </citation>
    <scope>NUCLEOTIDE SEQUENCE [LARGE SCALE GENOMIC DNA]</scope>
    <source>
        <strain evidence="9 10">B-1</strain>
    </source>
</reference>
<comment type="caution">
    <text evidence="9">The sequence shown here is derived from an EMBL/GenBank/DDBJ whole genome shotgun (WGS) entry which is preliminary data.</text>
</comment>
<evidence type="ECO:0000256" key="2">
    <source>
        <dbReference type="ARBA" id="ARBA00023141"/>
    </source>
</evidence>
<dbReference type="PROSITE" id="PS51171">
    <property type="entry name" value="PREPHENATE_DEHYDR_3"/>
    <property type="match status" value="1"/>
</dbReference>
<dbReference type="Pfam" id="PF00800">
    <property type="entry name" value="PDT"/>
    <property type="match status" value="1"/>
</dbReference>
<dbReference type="InterPro" id="IPR018528">
    <property type="entry name" value="Preph_deHydtase_CS"/>
</dbReference>
<dbReference type="AlphaFoldDB" id="J3A2J5"/>
<evidence type="ECO:0000259" key="7">
    <source>
        <dbReference type="PROSITE" id="PS51171"/>
    </source>
</evidence>
<dbReference type="Proteomes" id="UP000007813">
    <property type="component" value="Unassembled WGS sequence"/>
</dbReference>
<evidence type="ECO:0000313" key="9">
    <source>
        <dbReference type="EMBL" id="EJN59543.1"/>
    </source>
</evidence>
<dbReference type="Gene3D" id="3.40.190.10">
    <property type="entry name" value="Periplasmic binding protein-like II"/>
    <property type="match status" value="2"/>
</dbReference>
<evidence type="ECO:0000256" key="4">
    <source>
        <dbReference type="ARBA" id="ARBA00023239"/>
    </source>
</evidence>
<keyword evidence="2" id="KW-0057">Aromatic amino acid biosynthesis</keyword>
<evidence type="ECO:0000313" key="10">
    <source>
        <dbReference type="Proteomes" id="UP000007813"/>
    </source>
</evidence>
<proteinExistence type="predicted"/>
<dbReference type="SUPFAM" id="SSF53850">
    <property type="entry name" value="Periplasmic binding protein-like II"/>
    <property type="match status" value="1"/>
</dbReference>
<comment type="pathway">
    <text evidence="5">Amino-acid biosynthesis.</text>
</comment>
<keyword evidence="3" id="KW-0584">Phenylalanine biosynthesis</keyword>
<accession>J3A2J5</accession>
<dbReference type="SUPFAM" id="SSF55021">
    <property type="entry name" value="ACT-like"/>
    <property type="match status" value="1"/>
</dbReference>
<dbReference type="PROSITE" id="PS00858">
    <property type="entry name" value="PREPHENATE_DEHYDR_2"/>
    <property type="match status" value="1"/>
</dbReference>
<name>J3A2J5_9EURY</name>
<dbReference type="InterPro" id="IPR045865">
    <property type="entry name" value="ACT-like_dom_sf"/>
</dbReference>
<keyword evidence="1" id="KW-0028">Amino-acid biosynthesis</keyword>
<feature type="region of interest" description="Disordered" evidence="6">
    <location>
        <begin position="30"/>
        <end position="51"/>
    </location>
</feature>
<evidence type="ECO:0000256" key="3">
    <source>
        <dbReference type="ARBA" id="ARBA00023222"/>
    </source>
</evidence>
<dbReference type="InterPro" id="IPR002912">
    <property type="entry name" value="ACT_dom"/>
</dbReference>
<dbReference type="CDD" id="cd13630">
    <property type="entry name" value="PBP2_PDT_1"/>
    <property type="match status" value="1"/>
</dbReference>
<dbReference type="Gene3D" id="3.30.70.260">
    <property type="match status" value="1"/>
</dbReference>
<dbReference type="PANTHER" id="PTHR21022">
    <property type="entry name" value="PREPHENATE DEHYDRATASE P PROTEIN"/>
    <property type="match status" value="1"/>
</dbReference>
<evidence type="ECO:0000256" key="6">
    <source>
        <dbReference type="SAM" id="MobiDB-lite"/>
    </source>
</evidence>
<dbReference type="GO" id="GO:0005737">
    <property type="term" value="C:cytoplasm"/>
    <property type="evidence" value="ECO:0007669"/>
    <property type="project" value="TreeGrafter"/>
</dbReference>
<dbReference type="eggNOG" id="arCOG00255">
    <property type="taxonomic scope" value="Archaea"/>
</dbReference>
<dbReference type="GO" id="GO:0004664">
    <property type="term" value="F:prephenate dehydratase activity"/>
    <property type="evidence" value="ECO:0007669"/>
    <property type="project" value="InterPro"/>
</dbReference>
<dbReference type="PROSITE" id="PS51671">
    <property type="entry name" value="ACT"/>
    <property type="match status" value="1"/>
</dbReference>
<dbReference type="GO" id="GO:0009094">
    <property type="term" value="P:L-phenylalanine biosynthetic process"/>
    <property type="evidence" value="ECO:0007669"/>
    <property type="project" value="UniProtKB-KW"/>
</dbReference>
<evidence type="ECO:0000256" key="1">
    <source>
        <dbReference type="ARBA" id="ARBA00022605"/>
    </source>
</evidence>
<protein>
    <submittedName>
        <fullName evidence="9">Prephenate dehydratase</fullName>
    </submittedName>
</protein>
<keyword evidence="4" id="KW-0456">Lyase</keyword>
<dbReference type="InterPro" id="IPR001086">
    <property type="entry name" value="Preph_deHydtase"/>
</dbReference>
<feature type="domain" description="Prephenate dehydratase" evidence="7">
    <location>
        <begin position="65"/>
        <end position="233"/>
    </location>
</feature>
<gene>
    <name evidence="9" type="ORF">HSB1_17010</name>
</gene>
<dbReference type="PATRIC" id="fig|1210908.3.peg.1628"/>
<sequence>MRPTLCVPQLTPFSCRRTVTDSHSRFSTVSTTQPALAISREPSPPLSTEPDGLLPHTGKPLRNMKAVTLGPAGTYSHRAARAVADDVEFRESVSAIVAAVADGEYERGVVPIENSIEGSVTETLDALSDNDVSVTQEIVTPIRHALLAQSRNFSIVASHSQALAQCRTYLEAEYPDVALEAVASTARGVERARNDPAVAGIGHPDNAGDDLEIVAEDIQDRQSNATRFFVVAPPSERSDAGGKSSVVVYPNANYPGLLLELLEAFAERNINLSRIESRPSGDRLGDYLFHIDFEAGLYEERAQEALADVEAIAEKGWVRRLGSYDTRHVLY</sequence>
<evidence type="ECO:0000259" key="8">
    <source>
        <dbReference type="PROSITE" id="PS51671"/>
    </source>
</evidence>
<dbReference type="EMBL" id="ALJD01000004">
    <property type="protein sequence ID" value="EJN59543.1"/>
    <property type="molecule type" value="Genomic_DNA"/>
</dbReference>
<organism evidence="9 10">
    <name type="scientific">Halogranum salarium B-1</name>
    <dbReference type="NCBI Taxonomy" id="1210908"/>
    <lineage>
        <taxon>Archaea</taxon>
        <taxon>Methanobacteriati</taxon>
        <taxon>Methanobacteriota</taxon>
        <taxon>Stenosarchaea group</taxon>
        <taxon>Halobacteria</taxon>
        <taxon>Halobacteriales</taxon>
        <taxon>Haloferacaceae</taxon>
    </lineage>
</organism>
<feature type="domain" description="ACT" evidence="8">
    <location>
        <begin position="246"/>
        <end position="323"/>
    </location>
</feature>
<dbReference type="Pfam" id="PF01842">
    <property type="entry name" value="ACT"/>
    <property type="match status" value="1"/>
</dbReference>
<dbReference type="CDD" id="cd04905">
    <property type="entry name" value="ACT_CM-PDT"/>
    <property type="match status" value="1"/>
</dbReference>